<feature type="domain" description="GAF" evidence="3">
    <location>
        <begin position="110"/>
        <end position="258"/>
    </location>
</feature>
<accession>X0S1W2</accession>
<feature type="transmembrane region" description="Helical" evidence="2">
    <location>
        <begin position="31"/>
        <end position="52"/>
    </location>
</feature>
<keyword evidence="2" id="KW-1133">Transmembrane helix</keyword>
<evidence type="ECO:0000313" key="4">
    <source>
        <dbReference type="EMBL" id="GAF69942.1"/>
    </source>
</evidence>
<keyword evidence="2" id="KW-0812">Transmembrane</keyword>
<dbReference type="AlphaFoldDB" id="X0S1W2"/>
<dbReference type="SUPFAM" id="SSF55781">
    <property type="entry name" value="GAF domain-like"/>
    <property type="match status" value="2"/>
</dbReference>
<evidence type="ECO:0000259" key="3">
    <source>
        <dbReference type="SMART" id="SM00065"/>
    </source>
</evidence>
<comment type="caution">
    <text evidence="4">The sequence shown here is derived from an EMBL/GenBank/DDBJ whole genome shotgun (WGS) entry which is preliminary data.</text>
</comment>
<keyword evidence="2" id="KW-0472">Membrane</keyword>
<dbReference type="InterPro" id="IPR029016">
    <property type="entry name" value="GAF-like_dom_sf"/>
</dbReference>
<evidence type="ECO:0000256" key="1">
    <source>
        <dbReference type="ARBA" id="ARBA00022801"/>
    </source>
</evidence>
<dbReference type="GO" id="GO:0016791">
    <property type="term" value="F:phosphatase activity"/>
    <property type="evidence" value="ECO:0007669"/>
    <property type="project" value="TreeGrafter"/>
</dbReference>
<dbReference type="InterPro" id="IPR003018">
    <property type="entry name" value="GAF"/>
</dbReference>
<dbReference type="InterPro" id="IPR052016">
    <property type="entry name" value="Bact_Sigma-Reg"/>
</dbReference>
<gene>
    <name evidence="4" type="ORF">S01H1_10219</name>
</gene>
<feature type="non-terminal residue" evidence="4">
    <location>
        <position position="1"/>
    </location>
</feature>
<reference evidence="4" key="1">
    <citation type="journal article" date="2014" name="Front. Microbiol.">
        <title>High frequency of phylogenetically diverse reductive dehalogenase-homologous genes in deep subseafloor sedimentary metagenomes.</title>
        <authorList>
            <person name="Kawai M."/>
            <person name="Futagami T."/>
            <person name="Toyoda A."/>
            <person name="Takaki Y."/>
            <person name="Nishi S."/>
            <person name="Hori S."/>
            <person name="Arai W."/>
            <person name="Tsubouchi T."/>
            <person name="Morono Y."/>
            <person name="Uchiyama I."/>
            <person name="Ito T."/>
            <person name="Fujiyama A."/>
            <person name="Inagaki F."/>
            <person name="Takami H."/>
        </authorList>
    </citation>
    <scope>NUCLEOTIDE SEQUENCE</scope>
    <source>
        <strain evidence="4">Expedition CK06-06</strain>
    </source>
</reference>
<dbReference type="SMART" id="SM00065">
    <property type="entry name" value="GAF"/>
    <property type="match status" value="1"/>
</dbReference>
<sequence length="441" mass="48265">FVAMSVIAYALAGYAQNAGLLPNAIPPDATVLVDSIGLVLALSVLLILNWFASREITKALQQERTLAGDLEVRRVELEMEVSERTLSLERRAVQLETTADISKLTAELTDPDLLMSQAVELIRERFGFYHASIFLMEDTGTWAELAASTGDAGRKMLARRHRLAIGSASVVGWVTANRLPRISTDVVGDPYHFKNPILPETKSEVAVPLIVGQRLLGALDVQSTDVDAFAEADVRTLEAISGELAIAMDSARIQREMRQELDRVEGAYLGQIKGSWDRLIRSGIPSVIHINKAGEMIPSTDEVIPIIEEARVQGATIIAEGGTEIAVPIEVLGVPVATIAARRASSEDPWSEEEIAVIHAVAGQAALALENARQRAEELRRVQELEVINRVSQAVSQMLRQDTLFRVVHRQINQVIGDTDLSIALYDEEADLVEVPYSSER</sequence>
<proteinExistence type="predicted"/>
<dbReference type="Gene3D" id="3.30.450.40">
    <property type="match status" value="3"/>
</dbReference>
<dbReference type="EMBL" id="BARS01005217">
    <property type="protein sequence ID" value="GAF69942.1"/>
    <property type="molecule type" value="Genomic_DNA"/>
</dbReference>
<dbReference type="Pfam" id="PF13185">
    <property type="entry name" value="GAF_2"/>
    <property type="match status" value="1"/>
</dbReference>
<feature type="non-terminal residue" evidence="4">
    <location>
        <position position="441"/>
    </location>
</feature>
<dbReference type="PANTHER" id="PTHR43156">
    <property type="entry name" value="STAGE II SPORULATION PROTEIN E-RELATED"/>
    <property type="match status" value="1"/>
</dbReference>
<evidence type="ECO:0000256" key="2">
    <source>
        <dbReference type="SAM" id="Phobius"/>
    </source>
</evidence>
<dbReference type="PANTHER" id="PTHR43156:SF2">
    <property type="entry name" value="STAGE II SPORULATION PROTEIN E"/>
    <property type="match status" value="1"/>
</dbReference>
<protein>
    <recommendedName>
        <fullName evidence="3">GAF domain-containing protein</fullName>
    </recommendedName>
</protein>
<keyword evidence="1" id="KW-0378">Hydrolase</keyword>
<name>X0S1W2_9ZZZZ</name>
<organism evidence="4">
    <name type="scientific">marine sediment metagenome</name>
    <dbReference type="NCBI Taxonomy" id="412755"/>
    <lineage>
        <taxon>unclassified sequences</taxon>
        <taxon>metagenomes</taxon>
        <taxon>ecological metagenomes</taxon>
    </lineage>
</organism>